<keyword evidence="11" id="KW-0443">Lipid metabolism</keyword>
<keyword evidence="12 17" id="KW-0472">Membrane</keyword>
<dbReference type="InterPro" id="IPR043130">
    <property type="entry name" value="CDP-OH_PTrfase_TM_dom"/>
</dbReference>
<dbReference type="Proteomes" id="UP000682951">
    <property type="component" value="Unassembled WGS sequence"/>
</dbReference>
<evidence type="ECO:0000313" key="18">
    <source>
        <dbReference type="EMBL" id="MBR8463454.1"/>
    </source>
</evidence>
<dbReference type="InterPro" id="IPR048254">
    <property type="entry name" value="CDP_ALCOHOL_P_TRANSF_CS"/>
</dbReference>
<evidence type="ECO:0000256" key="16">
    <source>
        <dbReference type="RuleBase" id="RU003750"/>
    </source>
</evidence>
<dbReference type="EMBL" id="JAGSSW010000002">
    <property type="protein sequence ID" value="MBR8463454.1"/>
    <property type="molecule type" value="Genomic_DNA"/>
</dbReference>
<feature type="transmembrane region" description="Helical" evidence="17">
    <location>
        <begin position="142"/>
        <end position="162"/>
    </location>
</feature>
<evidence type="ECO:0000313" key="19">
    <source>
        <dbReference type="Proteomes" id="UP000682951"/>
    </source>
</evidence>
<comment type="subcellular location">
    <subcellularLocation>
        <location evidence="3">Endomembrane system</location>
    </subcellularLocation>
    <subcellularLocation>
        <location evidence="2">Membrane</location>
        <topology evidence="2">Multi-pass membrane protein</topology>
    </subcellularLocation>
</comment>
<evidence type="ECO:0000256" key="1">
    <source>
        <dbReference type="ARBA" id="ARBA00000287"/>
    </source>
</evidence>
<reference evidence="18 19" key="1">
    <citation type="submission" date="2021-04" db="EMBL/GenBank/DDBJ databases">
        <title>Molecular and phenotypic characterization and identification of bacterial isolates recovered from the Anatolian ground squirrels (Spermophilus xanthoprymnus) and which have the potential to form a new species in the Campylobacter genus.</title>
        <authorList>
            <person name="Aydin F."/>
            <person name="Abay S."/>
            <person name="Kayman T."/>
            <person name="Karakaya E."/>
            <person name="Mustak H.K."/>
            <person name="Mustak I.B."/>
            <person name="Bilgin N."/>
            <person name="Duzler A."/>
            <person name="Sahin O."/>
            <person name="Guran O."/>
            <person name="Saticioglu I.B."/>
        </authorList>
    </citation>
    <scope>NUCLEOTIDE SEQUENCE [LARGE SCALE GENOMIC DNA]</scope>
    <source>
        <strain evidence="19">faydin-G24</strain>
    </source>
</reference>
<evidence type="ECO:0000256" key="12">
    <source>
        <dbReference type="ARBA" id="ARBA00023136"/>
    </source>
</evidence>
<sequence length="257" mass="28923">MNNLQKPQLMYILPNLFTAASAFLGIVSIISAIQGYCFDIQDEHLKAQGYYSRAIIYIVLSLILDGLDGRVARLTKTTSKFGIEFDSLADIIAFGVAPTILFYLVIGNQFGRFGALISAMFAVFGAIRLARFNVTTGTYEPNVFIGLPIPTAAIVSVLWVGVYLDYDIFRGFEWFYILLHAVLAVLMVSNIRYPSFKKIDLKQSHVMRILIILVVAFSMLYLYPFESATIVISIYVLYGIIRALMMFSKNLKKKESE</sequence>
<dbReference type="InterPro" id="IPR000462">
    <property type="entry name" value="CDP-OH_P_trans"/>
</dbReference>
<feature type="transmembrane region" description="Helical" evidence="17">
    <location>
        <begin position="50"/>
        <end position="67"/>
    </location>
</feature>
<proteinExistence type="inferred from homology"/>
<dbReference type="Pfam" id="PF01066">
    <property type="entry name" value="CDP-OH_P_transf"/>
    <property type="match status" value="1"/>
</dbReference>
<dbReference type="NCBIfam" id="TIGR00473">
    <property type="entry name" value="pssA"/>
    <property type="match status" value="1"/>
</dbReference>
<dbReference type="PROSITE" id="PS00379">
    <property type="entry name" value="CDP_ALCOHOL_P_TRANSF"/>
    <property type="match status" value="1"/>
</dbReference>
<dbReference type="InterPro" id="IPR004533">
    <property type="entry name" value="CDP-diaglyc--ser_O-PTrfase"/>
</dbReference>
<keyword evidence="7" id="KW-0444">Lipid biosynthesis</keyword>
<keyword evidence="19" id="KW-1185">Reference proteome</keyword>
<accession>A0ABS5HGR0</accession>
<evidence type="ECO:0000256" key="17">
    <source>
        <dbReference type="SAM" id="Phobius"/>
    </source>
</evidence>
<evidence type="ECO:0000256" key="14">
    <source>
        <dbReference type="ARBA" id="ARBA00023264"/>
    </source>
</evidence>
<feature type="transmembrane region" description="Helical" evidence="17">
    <location>
        <begin position="88"/>
        <end position="106"/>
    </location>
</feature>
<keyword evidence="8 16" id="KW-0808">Transferase</keyword>
<gene>
    <name evidence="18" type="primary">pssA</name>
    <name evidence="18" type="ORF">KDD93_02570</name>
</gene>
<keyword evidence="14" id="KW-1208">Phospholipid metabolism</keyword>
<dbReference type="EC" id="2.7.8.8" evidence="5"/>
<evidence type="ECO:0000256" key="3">
    <source>
        <dbReference type="ARBA" id="ARBA00004308"/>
    </source>
</evidence>
<organism evidence="18 19">
    <name type="scientific">Campylobacter anatolicus</name>
    <dbReference type="NCBI Taxonomy" id="2829105"/>
    <lineage>
        <taxon>Bacteria</taxon>
        <taxon>Pseudomonadati</taxon>
        <taxon>Campylobacterota</taxon>
        <taxon>Epsilonproteobacteria</taxon>
        <taxon>Campylobacterales</taxon>
        <taxon>Campylobacteraceae</taxon>
        <taxon>Campylobacter</taxon>
    </lineage>
</organism>
<evidence type="ECO:0000256" key="13">
    <source>
        <dbReference type="ARBA" id="ARBA00023209"/>
    </source>
</evidence>
<dbReference type="Gene3D" id="1.20.120.1760">
    <property type="match status" value="1"/>
</dbReference>
<evidence type="ECO:0000256" key="15">
    <source>
        <dbReference type="ARBA" id="ARBA00032361"/>
    </source>
</evidence>
<feature type="transmembrane region" description="Helical" evidence="17">
    <location>
        <begin position="12"/>
        <end position="30"/>
    </location>
</feature>
<feature type="transmembrane region" description="Helical" evidence="17">
    <location>
        <begin position="112"/>
        <end position="130"/>
    </location>
</feature>
<comment type="similarity">
    <text evidence="4 16">Belongs to the CDP-alcohol phosphatidyltransferase class-I family.</text>
</comment>
<evidence type="ECO:0000256" key="8">
    <source>
        <dbReference type="ARBA" id="ARBA00022679"/>
    </source>
</evidence>
<keyword evidence="10 17" id="KW-1133">Transmembrane helix</keyword>
<comment type="caution">
    <text evidence="18">The sequence shown here is derived from an EMBL/GenBank/DDBJ whole genome shotgun (WGS) entry which is preliminary data.</text>
</comment>
<keyword evidence="13" id="KW-0594">Phospholipid biosynthesis</keyword>
<evidence type="ECO:0000256" key="5">
    <source>
        <dbReference type="ARBA" id="ARBA00013174"/>
    </source>
</evidence>
<protein>
    <recommendedName>
        <fullName evidence="6">CDP-diacylglycerol--serine O-phosphatidyltransferase</fullName>
        <ecNumber evidence="5">2.7.8.8</ecNumber>
    </recommendedName>
    <alternativeName>
        <fullName evidence="15">Phosphatidylserine synthase</fullName>
    </alternativeName>
</protein>
<evidence type="ECO:0000256" key="11">
    <source>
        <dbReference type="ARBA" id="ARBA00023098"/>
    </source>
</evidence>
<dbReference type="RefSeq" id="WP_212140020.1">
    <property type="nucleotide sequence ID" value="NZ_JAGSSW010000002.1"/>
</dbReference>
<evidence type="ECO:0000256" key="9">
    <source>
        <dbReference type="ARBA" id="ARBA00022692"/>
    </source>
</evidence>
<feature type="transmembrane region" description="Helical" evidence="17">
    <location>
        <begin position="174"/>
        <end position="193"/>
    </location>
</feature>
<comment type="catalytic activity">
    <reaction evidence="1">
        <text>a CDP-1,2-diacyl-sn-glycerol + L-serine = a 1,2-diacyl-sn-glycero-3-phospho-L-serine + CMP + H(+)</text>
        <dbReference type="Rhea" id="RHEA:16913"/>
        <dbReference type="ChEBI" id="CHEBI:15378"/>
        <dbReference type="ChEBI" id="CHEBI:33384"/>
        <dbReference type="ChEBI" id="CHEBI:57262"/>
        <dbReference type="ChEBI" id="CHEBI:58332"/>
        <dbReference type="ChEBI" id="CHEBI:60377"/>
        <dbReference type="EC" id="2.7.8.8"/>
    </reaction>
</comment>
<feature type="transmembrane region" description="Helical" evidence="17">
    <location>
        <begin position="205"/>
        <end position="223"/>
    </location>
</feature>
<keyword evidence="9 17" id="KW-0812">Transmembrane</keyword>
<evidence type="ECO:0000256" key="6">
    <source>
        <dbReference type="ARBA" id="ARBA00017171"/>
    </source>
</evidence>
<dbReference type="GO" id="GO:0003882">
    <property type="term" value="F:CDP-diacylglycerol-serine O-phosphatidyltransferase activity"/>
    <property type="evidence" value="ECO:0007669"/>
    <property type="project" value="UniProtKB-EC"/>
</dbReference>
<evidence type="ECO:0000256" key="7">
    <source>
        <dbReference type="ARBA" id="ARBA00022516"/>
    </source>
</evidence>
<evidence type="ECO:0000256" key="10">
    <source>
        <dbReference type="ARBA" id="ARBA00022989"/>
    </source>
</evidence>
<evidence type="ECO:0000256" key="2">
    <source>
        <dbReference type="ARBA" id="ARBA00004141"/>
    </source>
</evidence>
<name>A0ABS5HGR0_9BACT</name>
<feature type="transmembrane region" description="Helical" evidence="17">
    <location>
        <begin position="229"/>
        <end position="247"/>
    </location>
</feature>
<evidence type="ECO:0000256" key="4">
    <source>
        <dbReference type="ARBA" id="ARBA00010441"/>
    </source>
</evidence>